<gene>
    <name evidence="3" type="ORF">QCA50_019123</name>
    <name evidence="2" type="ORF">QCA50_020587</name>
</gene>
<reference evidence="3 4" key="1">
    <citation type="submission" date="2022-09" db="EMBL/GenBank/DDBJ databases">
        <authorList>
            <person name="Palmer J.M."/>
        </authorList>
    </citation>
    <scope>NUCLEOTIDE SEQUENCE [LARGE SCALE GENOMIC DNA]</scope>
    <source>
        <strain evidence="3 4">DSM 7382</strain>
    </source>
</reference>
<evidence type="ECO:0000313" key="3">
    <source>
        <dbReference type="EMBL" id="KAK7677933.1"/>
    </source>
</evidence>
<dbReference type="InterPro" id="IPR006086">
    <property type="entry name" value="XPG-I_dom"/>
</dbReference>
<dbReference type="SUPFAM" id="SSF88723">
    <property type="entry name" value="PIN domain-like"/>
    <property type="match status" value="1"/>
</dbReference>
<protein>
    <recommendedName>
        <fullName evidence="1">XPG-I domain-containing protein</fullName>
    </recommendedName>
</protein>
<proteinExistence type="predicted"/>
<dbReference type="EMBL" id="JASBNA010000080">
    <property type="protein sequence ID" value="KAK7677933.1"/>
    <property type="molecule type" value="Genomic_DNA"/>
</dbReference>
<dbReference type="Proteomes" id="UP001385951">
    <property type="component" value="Unassembled WGS sequence"/>
</dbReference>
<evidence type="ECO:0000259" key="1">
    <source>
        <dbReference type="Pfam" id="PF00867"/>
    </source>
</evidence>
<comment type="caution">
    <text evidence="3">The sequence shown here is derived from an EMBL/GenBank/DDBJ whole genome shotgun (WGS) entry which is preliminary data.</text>
</comment>
<dbReference type="EMBL" id="JASBNA010000116">
    <property type="protein sequence ID" value="KAK7676452.1"/>
    <property type="molecule type" value="Genomic_DNA"/>
</dbReference>
<dbReference type="GO" id="GO:0004518">
    <property type="term" value="F:nuclease activity"/>
    <property type="evidence" value="ECO:0007669"/>
    <property type="project" value="InterPro"/>
</dbReference>
<organism evidence="3 4">
    <name type="scientific">Cerrena zonata</name>
    <dbReference type="NCBI Taxonomy" id="2478898"/>
    <lineage>
        <taxon>Eukaryota</taxon>
        <taxon>Fungi</taxon>
        <taxon>Dikarya</taxon>
        <taxon>Basidiomycota</taxon>
        <taxon>Agaricomycotina</taxon>
        <taxon>Agaricomycetes</taxon>
        <taxon>Polyporales</taxon>
        <taxon>Cerrenaceae</taxon>
        <taxon>Cerrena</taxon>
    </lineage>
</organism>
<evidence type="ECO:0000313" key="4">
    <source>
        <dbReference type="Proteomes" id="UP001385951"/>
    </source>
</evidence>
<sequence length="183" mass="20915">MNCDPLIFKKQLWHYPDESVWFKEWVKQQASYIPVNKPPLTLGINASEWIMDLEGPISLLNIAHKRNQTLNEVTDEIFMHLGQYVSLPLQLIFVEDSTGVSNLSRRTQEVKEVIKTLAKAFEFYWHEAPIYASAELAHINKLGFIHAIITNDFSTFLYGANTVIERPVFIPTPSIILGLESIG</sequence>
<feature type="domain" description="XPG-I" evidence="1">
    <location>
        <begin position="124"/>
        <end position="165"/>
    </location>
</feature>
<keyword evidence="4" id="KW-1185">Reference proteome</keyword>
<dbReference type="Gene3D" id="3.40.50.1010">
    <property type="entry name" value="5'-nuclease"/>
    <property type="match status" value="1"/>
</dbReference>
<dbReference type="InterPro" id="IPR029060">
    <property type="entry name" value="PIN-like_dom_sf"/>
</dbReference>
<dbReference type="Pfam" id="PF00867">
    <property type="entry name" value="XPG_I"/>
    <property type="match status" value="1"/>
</dbReference>
<dbReference type="AlphaFoldDB" id="A0AAW0FA05"/>
<name>A0AAW0FA05_9APHY</name>
<evidence type="ECO:0000313" key="2">
    <source>
        <dbReference type="EMBL" id="KAK7676452.1"/>
    </source>
</evidence>
<accession>A0AAW0FA05</accession>